<evidence type="ECO:0000256" key="7">
    <source>
        <dbReference type="RuleBase" id="RU361183"/>
    </source>
</evidence>
<keyword evidence="3 6" id="KW-0378">Hydrolase</keyword>
<evidence type="ECO:0000256" key="5">
    <source>
        <dbReference type="ARBA" id="ARBA00023049"/>
    </source>
</evidence>
<proteinExistence type="predicted"/>
<dbReference type="EC" id="3.4.24.-" evidence="7"/>
<feature type="domain" description="Peptidase M12A" evidence="8">
    <location>
        <begin position="50"/>
        <end position="248"/>
    </location>
</feature>
<comment type="caution">
    <text evidence="6">Lacks conserved residue(s) required for the propagation of feature annotation.</text>
</comment>
<dbReference type="AlphaFoldDB" id="A0A5N4A5V7"/>
<dbReference type="CDD" id="cd04280">
    <property type="entry name" value="ZnMc_astacin_like"/>
    <property type="match status" value="1"/>
</dbReference>
<dbReference type="OrthoDB" id="291007at2759"/>
<evidence type="ECO:0000256" key="4">
    <source>
        <dbReference type="ARBA" id="ARBA00022833"/>
    </source>
</evidence>
<dbReference type="EMBL" id="VVIM01000010">
    <property type="protein sequence ID" value="KAB0792697.1"/>
    <property type="molecule type" value="Genomic_DNA"/>
</dbReference>
<dbReference type="PROSITE" id="PS51864">
    <property type="entry name" value="ASTACIN"/>
    <property type="match status" value="1"/>
</dbReference>
<dbReference type="SUPFAM" id="SSF55486">
    <property type="entry name" value="Metalloproteases ('zincins'), catalytic domain"/>
    <property type="match status" value="1"/>
</dbReference>
<organism evidence="9 10">
    <name type="scientific">Photinus pyralis</name>
    <name type="common">Common eastern firefly</name>
    <name type="synonym">Lampyris pyralis</name>
    <dbReference type="NCBI Taxonomy" id="7054"/>
    <lineage>
        <taxon>Eukaryota</taxon>
        <taxon>Metazoa</taxon>
        <taxon>Ecdysozoa</taxon>
        <taxon>Arthropoda</taxon>
        <taxon>Hexapoda</taxon>
        <taxon>Insecta</taxon>
        <taxon>Pterygota</taxon>
        <taxon>Neoptera</taxon>
        <taxon>Endopterygota</taxon>
        <taxon>Coleoptera</taxon>
        <taxon>Polyphaga</taxon>
        <taxon>Elateriformia</taxon>
        <taxon>Elateroidea</taxon>
        <taxon>Lampyridae</taxon>
        <taxon>Lampyrinae</taxon>
        <taxon>Photinus</taxon>
    </lineage>
</organism>
<dbReference type="InterPro" id="IPR006026">
    <property type="entry name" value="Peptidase_Metallo"/>
</dbReference>
<feature type="active site" evidence="6">
    <location>
        <position position="145"/>
    </location>
</feature>
<protein>
    <recommendedName>
        <fullName evidence="7">Metalloendopeptidase</fullName>
        <ecNumber evidence="7">3.4.24.-</ecNumber>
    </recommendedName>
</protein>
<evidence type="ECO:0000256" key="6">
    <source>
        <dbReference type="PROSITE-ProRule" id="PRU01211"/>
    </source>
</evidence>
<dbReference type="InParanoid" id="A0A5N4A5V7"/>
<dbReference type="GO" id="GO:0004222">
    <property type="term" value="F:metalloendopeptidase activity"/>
    <property type="evidence" value="ECO:0007669"/>
    <property type="project" value="UniProtKB-UniRule"/>
</dbReference>
<name>A0A5N4A5V7_PHOPY</name>
<accession>A0A5N4A5V7</accession>
<comment type="cofactor">
    <cofactor evidence="6 7">
        <name>Zn(2+)</name>
        <dbReference type="ChEBI" id="CHEBI:29105"/>
    </cofactor>
    <text evidence="6 7">Binds 1 zinc ion per subunit.</text>
</comment>
<reference evidence="9 10" key="1">
    <citation type="journal article" date="2018" name="Elife">
        <title>Firefly genomes illuminate parallel origins of bioluminescence in beetles.</title>
        <authorList>
            <person name="Fallon T.R."/>
            <person name="Lower S.E."/>
            <person name="Chang C.H."/>
            <person name="Bessho-Uehara M."/>
            <person name="Martin G.J."/>
            <person name="Bewick A.J."/>
            <person name="Behringer M."/>
            <person name="Debat H.J."/>
            <person name="Wong I."/>
            <person name="Day J.C."/>
            <person name="Suvorov A."/>
            <person name="Silva C.J."/>
            <person name="Stanger-Hall K.F."/>
            <person name="Hall D.W."/>
            <person name="Schmitz R.J."/>
            <person name="Nelson D.R."/>
            <person name="Lewis S.M."/>
            <person name="Shigenobu S."/>
            <person name="Bybee S.M."/>
            <person name="Larracuente A.M."/>
            <person name="Oba Y."/>
            <person name="Weng J.K."/>
        </authorList>
    </citation>
    <scope>NUCLEOTIDE SEQUENCE [LARGE SCALE GENOMIC DNA]</scope>
    <source>
        <strain evidence="9">1611_PpyrPB1</strain>
        <tissue evidence="9">Whole body</tissue>
    </source>
</reference>
<keyword evidence="2 6" id="KW-0479">Metal-binding</keyword>
<evidence type="ECO:0000256" key="2">
    <source>
        <dbReference type="ARBA" id="ARBA00022723"/>
    </source>
</evidence>
<feature type="binding site" evidence="6">
    <location>
        <position position="148"/>
    </location>
    <ligand>
        <name>Zn(2+)</name>
        <dbReference type="ChEBI" id="CHEBI:29105"/>
        <note>catalytic</note>
    </ligand>
</feature>
<keyword evidence="10" id="KW-1185">Reference proteome</keyword>
<comment type="caution">
    <text evidence="9">The sequence shown here is derived from an EMBL/GenBank/DDBJ whole genome shotgun (WGS) entry which is preliminary data.</text>
</comment>
<evidence type="ECO:0000259" key="8">
    <source>
        <dbReference type="PROSITE" id="PS51864"/>
    </source>
</evidence>
<keyword evidence="4 6" id="KW-0862">Zinc</keyword>
<dbReference type="InterPro" id="IPR034035">
    <property type="entry name" value="Astacin-like_dom"/>
</dbReference>
<sequence length="248" mass="27919">MKRLLLLLVVVVNCVTSVPLKSSMERGLRGNPWENSGKFQGDMVFSRKRNGLIDNYYRWPYGKICYTISPGFTQPQVDHIKNVYASGFSGTCIQAVECQDCCNGDYVYITNNPEDGCYAIVGRVGGPQQLNLALNCLDAGTILHEMTHALGFWHQQSTPERDDYVTIYLENVEDGKEGNFDKYGSDYVSSFDQGYDYCSIMHYSQTAFSKNGQPTVVPKWQTSCEYEIGYAQALSAVDKLKINAMYQC</sequence>
<dbReference type="Proteomes" id="UP000327044">
    <property type="component" value="Unassembled WGS sequence"/>
</dbReference>
<evidence type="ECO:0000256" key="1">
    <source>
        <dbReference type="ARBA" id="ARBA00022670"/>
    </source>
</evidence>
<feature type="binding site" evidence="6">
    <location>
        <position position="154"/>
    </location>
    <ligand>
        <name>Zn(2+)</name>
        <dbReference type="ChEBI" id="CHEBI:29105"/>
        <note>catalytic</note>
    </ligand>
</feature>
<evidence type="ECO:0000313" key="10">
    <source>
        <dbReference type="Proteomes" id="UP000327044"/>
    </source>
</evidence>
<keyword evidence="5 6" id="KW-0482">Metalloprotease</keyword>
<evidence type="ECO:0000313" key="9">
    <source>
        <dbReference type="EMBL" id="KAB0792697.1"/>
    </source>
</evidence>
<evidence type="ECO:0000256" key="3">
    <source>
        <dbReference type="ARBA" id="ARBA00022801"/>
    </source>
</evidence>
<dbReference type="InterPro" id="IPR001506">
    <property type="entry name" value="Peptidase_M12A"/>
</dbReference>
<dbReference type="Pfam" id="PF01400">
    <property type="entry name" value="Astacin"/>
    <property type="match status" value="1"/>
</dbReference>
<feature type="binding site" evidence="6">
    <location>
        <position position="144"/>
    </location>
    <ligand>
        <name>Zn(2+)</name>
        <dbReference type="ChEBI" id="CHEBI:29105"/>
        <note>catalytic</note>
    </ligand>
</feature>
<dbReference type="InterPro" id="IPR024079">
    <property type="entry name" value="MetalloPept_cat_dom_sf"/>
</dbReference>
<dbReference type="Gene3D" id="3.40.390.10">
    <property type="entry name" value="Collagenase (Catalytic Domain)"/>
    <property type="match status" value="1"/>
</dbReference>
<keyword evidence="1 6" id="KW-0645">Protease</keyword>
<gene>
    <name evidence="9" type="ORF">PPYR_14656</name>
</gene>
<dbReference type="SMART" id="SM00235">
    <property type="entry name" value="ZnMc"/>
    <property type="match status" value="1"/>
</dbReference>
<dbReference type="PANTHER" id="PTHR10127:SF780">
    <property type="entry name" value="METALLOENDOPEPTIDASE"/>
    <property type="match status" value="1"/>
</dbReference>
<feature type="chain" id="PRO_5024441819" description="Metalloendopeptidase" evidence="7">
    <location>
        <begin position="18"/>
        <end position="248"/>
    </location>
</feature>
<dbReference type="GO" id="GO:0008270">
    <property type="term" value="F:zinc ion binding"/>
    <property type="evidence" value="ECO:0007669"/>
    <property type="project" value="UniProtKB-UniRule"/>
</dbReference>
<dbReference type="PANTHER" id="PTHR10127">
    <property type="entry name" value="DISCOIDIN, CUB, EGF, LAMININ , AND ZINC METALLOPROTEASE DOMAIN CONTAINING"/>
    <property type="match status" value="1"/>
</dbReference>
<feature type="signal peptide" evidence="7">
    <location>
        <begin position="1"/>
        <end position="17"/>
    </location>
</feature>
<keyword evidence="7" id="KW-0732">Signal</keyword>
<dbReference type="GO" id="GO:0006508">
    <property type="term" value="P:proteolysis"/>
    <property type="evidence" value="ECO:0007669"/>
    <property type="project" value="UniProtKB-KW"/>
</dbReference>
<dbReference type="PRINTS" id="PR00480">
    <property type="entry name" value="ASTACIN"/>
</dbReference>